<evidence type="ECO:0000259" key="2">
    <source>
        <dbReference type="SMART" id="SM01080"/>
    </source>
</evidence>
<dbReference type="Pfam" id="PF12770">
    <property type="entry name" value="CHAT"/>
    <property type="match status" value="1"/>
</dbReference>
<dbReference type="EMBL" id="PVWO01000168">
    <property type="protein sequence ID" value="PSB55721.1"/>
    <property type="molecule type" value="Genomic_DNA"/>
</dbReference>
<feature type="domain" description="CHASE2" evidence="2">
    <location>
        <begin position="422"/>
        <end position="732"/>
    </location>
</feature>
<keyword evidence="1" id="KW-0812">Transmembrane</keyword>
<proteinExistence type="predicted"/>
<feature type="transmembrane region" description="Helical" evidence="1">
    <location>
        <begin position="714"/>
        <end position="734"/>
    </location>
</feature>
<evidence type="ECO:0000313" key="4">
    <source>
        <dbReference type="Proteomes" id="UP000238937"/>
    </source>
</evidence>
<feature type="transmembrane region" description="Helical" evidence="1">
    <location>
        <begin position="741"/>
        <end position="765"/>
    </location>
</feature>
<dbReference type="InterPro" id="IPR007890">
    <property type="entry name" value="CHASE2"/>
</dbReference>
<protein>
    <submittedName>
        <fullName evidence="3">Chase2 sensor protein</fullName>
    </submittedName>
</protein>
<sequence>MERLLVLNLGNGNTQTGLPSIIAQLWDEATAQPMQMAGSLPAMPELARSMQQWQTLYFALYAHLGWRRIDTRSFEFDIDEADVTHISQAEFESVCQQLQICLNQWLNADGFQQIQRRIRTHLSPDDRIRIAIAAQDSSVLQLPWQLWQLLEDYPTAEIALSPAEYARSQPVGSQVKPERVSILAILGNSQGIDVEYDRQILSQLPHANIHWLVEPSSEQLQAQLWDGKWDMLFFAGHSSSQERGCMQINSTETLTIDRLKYGLKRAISNGLKLAIFNSCDGLGLAWDLADLRIPQTIVMRQPVPDRVAQAFLTTFLQTFAAGRSLYAAVREAREKLELLERDFPCATWLPVICQNPAEPAAVWADWYQAQSQTVALPPPIRSGSVPTQRTWWQSVWQSALSIAACSAIGTGLTLGAKTLGWLQPLELAAYDRLMQSRPIEPADPRLLIVTLTDDDVRAQRRQTASGSISDESLAKLLQILDRAQPSAIGLDIYRDFKTELPALKSQLANNDRLITICKRPDPRDDTVGVSPAPEVPPTAVGFSDFVQDYDGAVRRQLVAMNPTSTSQCQAGNALSTLLAMRYLADRQLPIEFSQQNVLRLGKLQIAPLAENAGGYYAQDAQGLQVMLNYRRTAQGIAQTVTLEQALSGELPVAAIKDRIILIGSVNPSSNDFWPTPFGSGFAQQQPGVFVHAQMVSQMLGAVANERPLLYPVTLPQAIAISIVTAIGGGAIACVRNRYYRWLLLGGAAIAIYGVAGLGLTGGVWLPVGMQLLSLTGTWLLVSGSRSAIVPLPIWSQKNSRIDN</sequence>
<keyword evidence="4" id="KW-1185">Reference proteome</keyword>
<dbReference type="Proteomes" id="UP000238937">
    <property type="component" value="Unassembled WGS sequence"/>
</dbReference>
<reference evidence="3 4" key="1">
    <citation type="submission" date="2018-03" db="EMBL/GenBank/DDBJ databases">
        <title>The ancient ancestry and fast evolution of plastids.</title>
        <authorList>
            <person name="Moore K.R."/>
            <person name="Magnabosco C."/>
            <person name="Momper L."/>
            <person name="Gold D.A."/>
            <person name="Bosak T."/>
            <person name="Fournier G.P."/>
        </authorList>
    </citation>
    <scope>NUCLEOTIDE SEQUENCE [LARGE SCALE GENOMIC DNA]</scope>
    <source>
        <strain evidence="3 4">CCALA 037</strain>
    </source>
</reference>
<dbReference type="RefSeq" id="WP_106305776.1">
    <property type="nucleotide sequence ID" value="NZ_PVWO01000168.1"/>
</dbReference>
<evidence type="ECO:0000313" key="3">
    <source>
        <dbReference type="EMBL" id="PSB55721.1"/>
    </source>
</evidence>
<keyword evidence="1" id="KW-0472">Membrane</keyword>
<organism evidence="3 4">
    <name type="scientific">Chamaesiphon polymorphus CCALA 037</name>
    <dbReference type="NCBI Taxonomy" id="2107692"/>
    <lineage>
        <taxon>Bacteria</taxon>
        <taxon>Bacillati</taxon>
        <taxon>Cyanobacteriota</taxon>
        <taxon>Cyanophyceae</taxon>
        <taxon>Gomontiellales</taxon>
        <taxon>Chamaesiphonaceae</taxon>
        <taxon>Chamaesiphon</taxon>
    </lineage>
</organism>
<accession>A0A2T1GDX6</accession>
<dbReference type="SMART" id="SM01080">
    <property type="entry name" value="CHASE2"/>
    <property type="match status" value="1"/>
</dbReference>
<evidence type="ECO:0000256" key="1">
    <source>
        <dbReference type="SAM" id="Phobius"/>
    </source>
</evidence>
<dbReference type="Pfam" id="PF05226">
    <property type="entry name" value="CHASE2"/>
    <property type="match status" value="1"/>
</dbReference>
<comment type="caution">
    <text evidence="3">The sequence shown here is derived from an EMBL/GenBank/DDBJ whole genome shotgun (WGS) entry which is preliminary data.</text>
</comment>
<gene>
    <name evidence="3" type="ORF">C7B77_14100</name>
</gene>
<dbReference type="InterPro" id="IPR024983">
    <property type="entry name" value="CHAT_dom"/>
</dbReference>
<keyword evidence="1" id="KW-1133">Transmembrane helix</keyword>
<dbReference type="AlphaFoldDB" id="A0A2T1GDX6"/>
<name>A0A2T1GDX6_9CYAN</name>
<dbReference type="OrthoDB" id="444941at2"/>